<dbReference type="EMBL" id="JAXOVW010000321">
    <property type="protein sequence ID" value="MDZ5610871.1"/>
    <property type="molecule type" value="Genomic_DNA"/>
</dbReference>
<keyword evidence="5" id="KW-1185">Reference proteome</keyword>
<evidence type="ECO:0000259" key="3">
    <source>
        <dbReference type="Pfam" id="PF00291"/>
    </source>
</evidence>
<dbReference type="Proteomes" id="UP001291930">
    <property type="component" value="Unassembled WGS sequence"/>
</dbReference>
<comment type="cofactor">
    <cofactor evidence="1">
        <name>pyridoxal 5'-phosphate</name>
        <dbReference type="ChEBI" id="CHEBI:597326"/>
    </cofactor>
</comment>
<organism evidence="4 5">
    <name type="scientific">Bacillus bingmayongensis</name>
    <dbReference type="NCBI Taxonomy" id="1150157"/>
    <lineage>
        <taxon>Bacteria</taxon>
        <taxon>Bacillati</taxon>
        <taxon>Bacillota</taxon>
        <taxon>Bacilli</taxon>
        <taxon>Bacillales</taxon>
        <taxon>Bacillaceae</taxon>
        <taxon>Bacillus</taxon>
    </lineage>
</organism>
<comment type="caution">
    <text evidence="4">The sequence shown here is derived from an EMBL/GenBank/DDBJ whole genome shotgun (WGS) entry which is preliminary data.</text>
</comment>
<gene>
    <name evidence="4" type="ORF">U2I54_29015</name>
</gene>
<keyword evidence="2" id="KW-0663">Pyridoxal phosphate</keyword>
<evidence type="ECO:0000313" key="4">
    <source>
        <dbReference type="EMBL" id="MDZ5610871.1"/>
    </source>
</evidence>
<evidence type="ECO:0000256" key="1">
    <source>
        <dbReference type="ARBA" id="ARBA00001933"/>
    </source>
</evidence>
<dbReference type="InterPro" id="IPR001926">
    <property type="entry name" value="TrpB-like_PALP"/>
</dbReference>
<dbReference type="Gene3D" id="3.40.50.1100">
    <property type="match status" value="1"/>
</dbReference>
<evidence type="ECO:0000313" key="5">
    <source>
        <dbReference type="Proteomes" id="UP001291930"/>
    </source>
</evidence>
<reference evidence="5" key="1">
    <citation type="submission" date="2023-11" db="EMBL/GenBank/DDBJ databases">
        <title>Genome Sequence of Bacillus pseudomycoides stain BUPM19.</title>
        <authorList>
            <person name="Farhat A."/>
        </authorList>
    </citation>
    <scope>NUCLEOTIDE SEQUENCE [LARGE SCALE GENOMIC DNA]</scope>
    <source>
        <strain evidence="5">BUPM19</strain>
    </source>
</reference>
<feature type="domain" description="Tryptophan synthase beta chain-like PALP" evidence="3">
    <location>
        <begin position="2"/>
        <end position="151"/>
    </location>
</feature>
<dbReference type="Pfam" id="PF00291">
    <property type="entry name" value="PALP"/>
    <property type="match status" value="1"/>
</dbReference>
<keyword evidence="4" id="KW-0456">Lyase</keyword>
<protein>
    <submittedName>
        <fullName evidence="4">PLP-dependent lyase/thiolase</fullName>
    </submittedName>
</protein>
<name>A0ABU5K6J2_9BACI</name>
<dbReference type="InterPro" id="IPR036052">
    <property type="entry name" value="TrpB-like_PALP_sf"/>
</dbReference>
<proteinExistence type="predicted"/>
<dbReference type="SUPFAM" id="SSF53686">
    <property type="entry name" value="Tryptophan synthase beta subunit-like PLP-dependent enzymes"/>
    <property type="match status" value="1"/>
</dbReference>
<evidence type="ECO:0000256" key="2">
    <source>
        <dbReference type="ARBA" id="ARBA00022898"/>
    </source>
</evidence>
<accession>A0ABU5K6J2</accession>
<feature type="non-terminal residue" evidence="4">
    <location>
        <position position="1"/>
    </location>
</feature>
<dbReference type="RefSeq" id="WP_374220003.1">
    <property type="nucleotide sequence ID" value="NZ_JAXOVW010000321.1"/>
</dbReference>
<sequence length="162" mass="18034">NTIAYEILHQLQGRGPTKIIVPVSRGDLLWGIWQGFKEITLNKNTIKLPKMIAVEPFPRLTNVLNGVHYTEEFIGETRLKSLDGTTVTFQALNALQESNGLATVVTEEQAKQDQQFLLTKGLFLENSSATVLHTINQLKNQNLLKKEDIVIAMGTSSGFLEV</sequence>
<dbReference type="GO" id="GO:0016829">
    <property type="term" value="F:lyase activity"/>
    <property type="evidence" value="ECO:0007669"/>
    <property type="project" value="UniProtKB-KW"/>
</dbReference>